<accession>N1WV03</accession>
<reference evidence="2 3" key="1">
    <citation type="journal article" date="2014" name="Genome Biol. Evol.">
        <title>Extensive gene acquisition in the extremely psychrophilic bacterial species Psychroflexus torquis and the link to sea-ice ecosystem specialism.</title>
        <authorList>
            <person name="Feng S."/>
            <person name="Powell S.M."/>
            <person name="Wilson R."/>
            <person name="Bowman J.P."/>
        </authorList>
    </citation>
    <scope>NUCLEOTIDE SEQUENCE [LARGE SCALE GENOMIC DNA]</scope>
    <source>
        <strain evidence="2 3">ACAM 44</strain>
    </source>
</reference>
<dbReference type="InterPro" id="IPR025665">
    <property type="entry name" value="Beta-barrel_OMP_2"/>
</dbReference>
<evidence type="ECO:0000259" key="1">
    <source>
        <dbReference type="Pfam" id="PF13568"/>
    </source>
</evidence>
<feature type="domain" description="Outer membrane protein beta-barrel" evidence="1">
    <location>
        <begin position="3"/>
        <end position="91"/>
    </location>
</feature>
<evidence type="ECO:0000313" key="2">
    <source>
        <dbReference type="EMBL" id="EMY81017.1"/>
    </source>
</evidence>
<evidence type="ECO:0000313" key="3">
    <source>
        <dbReference type="Proteomes" id="UP000012317"/>
    </source>
</evidence>
<dbReference type="Proteomes" id="UP000012317">
    <property type="component" value="Unassembled WGS sequence"/>
</dbReference>
<sequence length="91" mass="10199">MKAQDKLVPFSYGLKFGVSVSEVQGAEELNSLRASILAGVQAEYKFNKKISIQPELIYTRQGSVNRGNSNGTQIDNTLRLDYLNLPILFKY</sequence>
<keyword evidence="3" id="KW-1185">Reference proteome</keyword>
<organism evidence="2 3">
    <name type="scientific">Psychroflexus gondwanensis ACAM 44</name>
    <dbReference type="NCBI Taxonomy" id="1189619"/>
    <lineage>
        <taxon>Bacteria</taxon>
        <taxon>Pseudomonadati</taxon>
        <taxon>Bacteroidota</taxon>
        <taxon>Flavobacteriia</taxon>
        <taxon>Flavobacteriales</taxon>
        <taxon>Flavobacteriaceae</taxon>
        <taxon>Psychroflexus</taxon>
    </lineage>
</organism>
<dbReference type="EMBL" id="APLF01000008">
    <property type="protein sequence ID" value="EMY81017.1"/>
    <property type="molecule type" value="Genomic_DNA"/>
</dbReference>
<name>N1WV03_9FLAO</name>
<comment type="caution">
    <text evidence="2">The sequence shown here is derived from an EMBL/GenBank/DDBJ whole genome shotgun (WGS) entry which is preliminary data.</text>
</comment>
<proteinExistence type="predicted"/>
<dbReference type="AlphaFoldDB" id="N1WV03"/>
<dbReference type="STRING" id="1189619.pgond44_08412"/>
<protein>
    <recommendedName>
        <fullName evidence="1">Outer membrane protein beta-barrel domain-containing protein</fullName>
    </recommendedName>
</protein>
<dbReference type="Pfam" id="PF13568">
    <property type="entry name" value="OMP_b-brl_2"/>
    <property type="match status" value="1"/>
</dbReference>
<gene>
    <name evidence="2" type="ORF">pgond44_08412</name>
</gene>